<dbReference type="RefSeq" id="WP_317996798.1">
    <property type="nucleotide sequence ID" value="NZ_AP025523.1"/>
</dbReference>
<dbReference type="AlphaFoldDB" id="A0AAN1XUM2"/>
<proteinExistence type="predicted"/>
<name>A0AAN1XUM2_UNVUL</name>
<accession>A0AAN1XUM2</accession>
<dbReference type="EMBL" id="AP025523">
    <property type="protein sequence ID" value="BDE05776.1"/>
    <property type="molecule type" value="Genomic_DNA"/>
</dbReference>
<organism evidence="1 2">
    <name type="scientific">Vulcanimicrobium alpinum</name>
    <dbReference type="NCBI Taxonomy" id="3016050"/>
    <lineage>
        <taxon>Bacteria</taxon>
        <taxon>Bacillati</taxon>
        <taxon>Vulcanimicrobiota</taxon>
        <taxon>Vulcanimicrobiia</taxon>
        <taxon>Vulcanimicrobiales</taxon>
        <taxon>Vulcanimicrobiaceae</taxon>
        <taxon>Vulcanimicrobium</taxon>
    </lineage>
</organism>
<gene>
    <name evidence="1" type="ORF">WPS_10520</name>
</gene>
<evidence type="ECO:0000313" key="2">
    <source>
        <dbReference type="Proteomes" id="UP001317532"/>
    </source>
</evidence>
<dbReference type="KEGG" id="vab:WPS_10520"/>
<keyword evidence="2" id="KW-1185">Reference proteome</keyword>
<evidence type="ECO:0000313" key="1">
    <source>
        <dbReference type="EMBL" id="BDE05776.1"/>
    </source>
</evidence>
<protein>
    <submittedName>
        <fullName evidence="1">Uncharacterized protein</fullName>
    </submittedName>
</protein>
<sequence length="96" mass="10397">MAPVRWNGTSPQNAGPLTGFEALPGRYIARPHVPPGEQATLAALRDELTADEPRDEDSAAKPDRIRERILGIIGQIEGALRPPFAQPLDAPPRSRP</sequence>
<dbReference type="Proteomes" id="UP001317532">
    <property type="component" value="Chromosome"/>
</dbReference>
<reference evidence="1 2" key="1">
    <citation type="journal article" date="2022" name="ISME Commun">
        <title>Vulcanimicrobium alpinus gen. nov. sp. nov., the first cultivated representative of the candidate phylum 'Eremiobacterota', is a metabolically versatile aerobic anoxygenic phototroph.</title>
        <authorList>
            <person name="Yabe S."/>
            <person name="Muto K."/>
            <person name="Abe K."/>
            <person name="Yokota A."/>
            <person name="Staudigel H."/>
            <person name="Tebo B.M."/>
        </authorList>
    </citation>
    <scope>NUCLEOTIDE SEQUENCE [LARGE SCALE GENOMIC DNA]</scope>
    <source>
        <strain evidence="1 2">WC8-2</strain>
    </source>
</reference>